<dbReference type="Pfam" id="PF07715">
    <property type="entry name" value="Plug"/>
    <property type="match status" value="1"/>
</dbReference>
<dbReference type="SUPFAM" id="SSF56935">
    <property type="entry name" value="Porins"/>
    <property type="match status" value="1"/>
</dbReference>
<dbReference type="PROSITE" id="PS52016">
    <property type="entry name" value="TONB_DEPENDENT_REC_3"/>
    <property type="match status" value="1"/>
</dbReference>
<keyword evidence="10" id="KW-1185">Reference proteome</keyword>
<dbReference type="RefSeq" id="WP_175549967.1">
    <property type="nucleotide sequence ID" value="NZ_FQUM01000003.1"/>
</dbReference>
<dbReference type="STRING" id="1484053.SAMN05444274_103219"/>
<keyword evidence="5 7" id="KW-0472">Membrane</keyword>
<evidence type="ECO:0000256" key="6">
    <source>
        <dbReference type="ARBA" id="ARBA00023237"/>
    </source>
</evidence>
<comment type="subcellular location">
    <subcellularLocation>
        <location evidence="1 7">Cell outer membrane</location>
        <topology evidence="1 7">Multi-pass membrane protein</topology>
    </subcellularLocation>
</comment>
<evidence type="ECO:0000313" key="9">
    <source>
        <dbReference type="EMBL" id="SHF00402.1"/>
    </source>
</evidence>
<dbReference type="GO" id="GO:0009279">
    <property type="term" value="C:cell outer membrane"/>
    <property type="evidence" value="ECO:0007669"/>
    <property type="project" value="UniProtKB-SubCell"/>
</dbReference>
<evidence type="ECO:0000256" key="1">
    <source>
        <dbReference type="ARBA" id="ARBA00004571"/>
    </source>
</evidence>
<dbReference type="InterPro" id="IPR008969">
    <property type="entry name" value="CarboxyPept-like_regulatory"/>
</dbReference>
<comment type="similarity">
    <text evidence="7">Belongs to the TonB-dependent receptor family.</text>
</comment>
<evidence type="ECO:0000256" key="4">
    <source>
        <dbReference type="ARBA" id="ARBA00022692"/>
    </source>
</evidence>
<dbReference type="FunFam" id="2.60.40.1120:FF:000003">
    <property type="entry name" value="Outer membrane protein Omp121"/>
    <property type="match status" value="1"/>
</dbReference>
<dbReference type="AlphaFoldDB" id="A0A1M4Y4K1"/>
<dbReference type="EMBL" id="FQUM01000003">
    <property type="protein sequence ID" value="SHF00402.1"/>
    <property type="molecule type" value="Genomic_DNA"/>
</dbReference>
<dbReference type="SUPFAM" id="SSF49464">
    <property type="entry name" value="Carboxypeptidase regulatory domain-like"/>
    <property type="match status" value="1"/>
</dbReference>
<dbReference type="Gene3D" id="2.60.40.1120">
    <property type="entry name" value="Carboxypeptidase-like, regulatory domain"/>
    <property type="match status" value="1"/>
</dbReference>
<evidence type="ECO:0000256" key="3">
    <source>
        <dbReference type="ARBA" id="ARBA00022452"/>
    </source>
</evidence>
<evidence type="ECO:0000256" key="2">
    <source>
        <dbReference type="ARBA" id="ARBA00022448"/>
    </source>
</evidence>
<proteinExistence type="inferred from homology"/>
<dbReference type="Gene3D" id="2.170.130.10">
    <property type="entry name" value="TonB-dependent receptor, plug domain"/>
    <property type="match status" value="1"/>
</dbReference>
<dbReference type="Proteomes" id="UP000184164">
    <property type="component" value="Unassembled WGS sequence"/>
</dbReference>
<dbReference type="InterPro" id="IPR023997">
    <property type="entry name" value="TonB-dep_OMP_SusC/RagA_CS"/>
</dbReference>
<keyword evidence="2 7" id="KW-0813">Transport</keyword>
<organism evidence="9 10">
    <name type="scientific">Mariniphaga anaerophila</name>
    <dbReference type="NCBI Taxonomy" id="1484053"/>
    <lineage>
        <taxon>Bacteria</taxon>
        <taxon>Pseudomonadati</taxon>
        <taxon>Bacteroidota</taxon>
        <taxon>Bacteroidia</taxon>
        <taxon>Marinilabiliales</taxon>
        <taxon>Prolixibacteraceae</taxon>
        <taxon>Mariniphaga</taxon>
    </lineage>
</organism>
<evidence type="ECO:0000256" key="5">
    <source>
        <dbReference type="ARBA" id="ARBA00023136"/>
    </source>
</evidence>
<dbReference type="InterPro" id="IPR039426">
    <property type="entry name" value="TonB-dep_rcpt-like"/>
</dbReference>
<protein>
    <submittedName>
        <fullName evidence="9">TonB-linked outer membrane protein, SusC/RagA family</fullName>
    </submittedName>
</protein>
<dbReference type="InterPro" id="IPR037066">
    <property type="entry name" value="Plug_dom_sf"/>
</dbReference>
<evidence type="ECO:0000313" key="10">
    <source>
        <dbReference type="Proteomes" id="UP000184164"/>
    </source>
</evidence>
<reference evidence="10" key="1">
    <citation type="submission" date="2016-11" db="EMBL/GenBank/DDBJ databases">
        <authorList>
            <person name="Varghese N."/>
            <person name="Submissions S."/>
        </authorList>
    </citation>
    <scope>NUCLEOTIDE SEQUENCE [LARGE SCALE GENOMIC DNA]</scope>
    <source>
        <strain evidence="10">DSM 26910</strain>
    </source>
</reference>
<gene>
    <name evidence="9" type="ORF">SAMN05444274_103219</name>
</gene>
<dbReference type="NCBIfam" id="TIGR04056">
    <property type="entry name" value="OMP_RagA_SusC"/>
    <property type="match status" value="1"/>
</dbReference>
<dbReference type="InterPro" id="IPR012910">
    <property type="entry name" value="Plug_dom"/>
</dbReference>
<dbReference type="Gene3D" id="2.40.170.20">
    <property type="entry name" value="TonB-dependent receptor, beta-barrel domain"/>
    <property type="match status" value="1"/>
</dbReference>
<dbReference type="InterPro" id="IPR036942">
    <property type="entry name" value="Beta-barrel_TonB_sf"/>
</dbReference>
<sequence length="1021" mass="112576">MKTKKFEYLMVFIFGIVFSFQGFAQEKTINGTISDDQGFPLPGVTVIIKGTTMGTASDVDGNYSLKNVPADAVLTFSFVGMKTKELAVTNETNFNVVMETDAIGLEEVVAIGYGVTKKRDLVSSVTSVDSEVLENQPTPRIDQAMQGRAAGVSVTSTSGAPGAAATVRIRGTNSVKGNNSPLYVIDGFIAGSDFDLNTLNVNDVKSIEVLKDATALSIYGTRGAAGVILITTKSGKRISGGKPNISFNHYTTVQTIANNYEVLTGQDYLDYMNEASQFIPGPNGFGYTDTSLPLEFPAGGNYANTDWIGLVKQNGVINNTDVSVSGGSNNMNYYVSFNRFDQKGVIKNSGLERYSLRVNLDMDISDKVRSGIRMSIADINQENNKVEWDQTVNRLLSIRPVYNEDGTYNGINPKSGREERNPVADINLRQDNRNTKKFVGNSYLEYEPISGLRLKSTVGTSLTDFRENQYLPGELPERMVYQLGGSATVTQNRYRSILNENTITFSKELNDHRITALAGATWQKDVAETSGMSASGFVNDAVGYNNISLGSEQSTYIMNTGYVQRTFASLLARLDYSYRGKYLVTLVGRRDGSSVFEEGNKYAFFPSLGLAWNLHEEDFMKSVDAISSLKLRTSYGIVGDQGVSPYNSLATFTGTYNYFNQNLFNAIIIGDLPSSNLSWETTKQFDLGMDLALLNGRINVEADFYKKNTTDLLLERKVPGTVGNNQLQNIGEIENKGIDLNIRTMNVSKPDFFWETTLVLSANRNKVVDLGGVDWIQLDEAVDASANGGYMRLIVGETVPTFYGVTYLGTYKNQEEIIADGWEGKGFIGGPRFDDVNNDGELTEADRKVLGSPEPDFQGGLRNVLSYKGFTFDMFFQFTYGNEILNRSRETSLFGKNEFNLSTEVRNRWIEGVNESSDIPRAGTSQGAFFPPSSIWVEDASFLRLKQVTVSYDLPTSKIGFEKVIKSANIYLTGNNLFLLSNFSQGDPEVSYLGTESLAQGLYYGQYPYTRSFVAGIKLNF</sequence>
<accession>A0A1M4Y4K1</accession>
<name>A0A1M4Y4K1_9BACT</name>
<keyword evidence="6 7" id="KW-0998">Cell outer membrane</keyword>
<dbReference type="InterPro" id="IPR023996">
    <property type="entry name" value="TonB-dep_OMP_SusC/RagA"/>
</dbReference>
<evidence type="ECO:0000259" key="8">
    <source>
        <dbReference type="Pfam" id="PF07715"/>
    </source>
</evidence>
<keyword evidence="3 7" id="KW-1134">Transmembrane beta strand</keyword>
<keyword evidence="4 7" id="KW-0812">Transmembrane</keyword>
<feature type="domain" description="TonB-dependent receptor plug" evidence="8">
    <location>
        <begin position="117"/>
        <end position="227"/>
    </location>
</feature>
<evidence type="ECO:0000256" key="7">
    <source>
        <dbReference type="PROSITE-ProRule" id="PRU01360"/>
    </source>
</evidence>
<dbReference type="Pfam" id="PF13715">
    <property type="entry name" value="CarbopepD_reg_2"/>
    <property type="match status" value="1"/>
</dbReference>
<dbReference type="NCBIfam" id="TIGR04057">
    <property type="entry name" value="SusC_RagA_signa"/>
    <property type="match status" value="1"/>
</dbReference>